<dbReference type="PANTHER" id="PTHR12732:SF0">
    <property type="entry name" value="PCI DOMAIN-CONTAINING PROTEIN 2"/>
    <property type="match status" value="1"/>
</dbReference>
<dbReference type="GO" id="GO:0006368">
    <property type="term" value="P:transcription elongation by RNA polymerase II"/>
    <property type="evidence" value="ECO:0007669"/>
    <property type="project" value="TreeGrafter"/>
</dbReference>
<dbReference type="RefSeq" id="XP_029221687.1">
    <property type="nucleotide sequence ID" value="XM_029358775.1"/>
</dbReference>
<dbReference type="AlphaFoldDB" id="A0A2A9MGN5"/>
<feature type="region of interest" description="Disordered" evidence="1">
    <location>
        <begin position="1"/>
        <end position="38"/>
    </location>
</feature>
<dbReference type="GeneID" id="40305083"/>
<dbReference type="EMBL" id="NWUJ01000001">
    <property type="protein sequence ID" value="PFH37678.1"/>
    <property type="molecule type" value="Genomic_DNA"/>
</dbReference>
<dbReference type="InterPro" id="IPR045114">
    <property type="entry name" value="Csn12-like"/>
</dbReference>
<dbReference type="Gene3D" id="1.10.10.10">
    <property type="entry name" value="Winged helix-like DNA-binding domain superfamily/Winged helix DNA-binding domain"/>
    <property type="match status" value="1"/>
</dbReference>
<dbReference type="GO" id="GO:0016973">
    <property type="term" value="P:poly(A)+ mRNA export from nucleus"/>
    <property type="evidence" value="ECO:0007669"/>
    <property type="project" value="TreeGrafter"/>
</dbReference>
<evidence type="ECO:0000313" key="3">
    <source>
        <dbReference type="Proteomes" id="UP000224006"/>
    </source>
</evidence>
<dbReference type="GO" id="GO:0003723">
    <property type="term" value="F:RNA binding"/>
    <property type="evidence" value="ECO:0007669"/>
    <property type="project" value="InterPro"/>
</dbReference>
<accession>A0A2A9MGN5</accession>
<dbReference type="PANTHER" id="PTHR12732">
    <property type="entry name" value="UNCHARACTERIZED PROTEASOME COMPONENT REGION PCI-CONTAINING"/>
    <property type="match status" value="1"/>
</dbReference>
<evidence type="ECO:0000256" key="1">
    <source>
        <dbReference type="SAM" id="MobiDB-lite"/>
    </source>
</evidence>
<dbReference type="VEuPathDB" id="ToxoDB:BESB_000200"/>
<dbReference type="OrthoDB" id="10252687at2759"/>
<proteinExistence type="predicted"/>
<gene>
    <name evidence="2" type="ORF">BESB_000200</name>
</gene>
<reference evidence="2 3" key="1">
    <citation type="submission" date="2017-09" db="EMBL/GenBank/DDBJ databases">
        <title>Genome sequencing of Besnoitia besnoiti strain Bb-Ger1.</title>
        <authorList>
            <person name="Schares G."/>
            <person name="Venepally P."/>
            <person name="Lorenzi H.A."/>
        </authorList>
    </citation>
    <scope>NUCLEOTIDE SEQUENCE [LARGE SCALE GENOMIC DNA]</scope>
    <source>
        <strain evidence="2 3">Bb-Ger1</strain>
    </source>
</reference>
<dbReference type="KEGG" id="bbes:BESB_000200"/>
<organism evidence="2 3">
    <name type="scientific">Besnoitia besnoiti</name>
    <name type="common">Apicomplexan protozoan</name>
    <dbReference type="NCBI Taxonomy" id="94643"/>
    <lineage>
        <taxon>Eukaryota</taxon>
        <taxon>Sar</taxon>
        <taxon>Alveolata</taxon>
        <taxon>Apicomplexa</taxon>
        <taxon>Conoidasida</taxon>
        <taxon>Coccidia</taxon>
        <taxon>Eucoccidiorida</taxon>
        <taxon>Eimeriorina</taxon>
        <taxon>Sarcocystidae</taxon>
        <taxon>Besnoitia</taxon>
    </lineage>
</organism>
<dbReference type="Proteomes" id="UP000224006">
    <property type="component" value="Chromosome I"/>
</dbReference>
<dbReference type="STRING" id="94643.A0A2A9MGN5"/>
<dbReference type="InterPro" id="IPR036388">
    <property type="entry name" value="WH-like_DNA-bd_sf"/>
</dbReference>
<keyword evidence="3" id="KW-1185">Reference proteome</keyword>
<name>A0A2A9MGN5_BESBE</name>
<evidence type="ECO:0000313" key="2">
    <source>
        <dbReference type="EMBL" id="PFH37678.1"/>
    </source>
</evidence>
<protein>
    <submittedName>
        <fullName evidence="2">PCI domain-containing protein</fullName>
    </submittedName>
</protein>
<sequence length="465" mass="52640">MLTGGLPFRGRRGGGRRQGSGPSLMSTPWAGSGGGGRNASTAEWMNGMVTAILQRNGELFSDLIREQERLIPDNEVRSMPEAVVSAIPHGKLREAGLSKGGESLYKKLLQEFLRLRQLQARHPVRWNEVVKQCIALLDIYIDVYVDPSLDSCGWLVPGLAALCSIMNKAAYAADNAQDETADFMDDDDVPEDEETQNRYTKEVLNAIRPKLGKVRGDEERHGAYIVLLGQSIKRCLQLGNMQMAAGFLKLCDSKQINFSRVPRGPIVNFRYYLGKLYMQQEQFEQAEAELVWAFTHCPAANINVRRNILECLIPVRLRMGKVPHLELLRAYRMEHYVQIITSMKTGNVSSFDKTMETHERILINHGTILCVERIKFIVYRTLMKHVKEWWLKSGLASKPNIVPIAAFSAALKWQSDTLFDDDEMACISANLIRMGYIKGYISWEHMVIVFSNQNPFPSLRTMRPS</sequence>
<comment type="caution">
    <text evidence="2">The sequence shown here is derived from an EMBL/GenBank/DDBJ whole genome shotgun (WGS) entry which is preliminary data.</text>
</comment>
<dbReference type="GO" id="GO:0003690">
    <property type="term" value="F:double-stranded DNA binding"/>
    <property type="evidence" value="ECO:0007669"/>
    <property type="project" value="InterPro"/>
</dbReference>
<dbReference type="GO" id="GO:0000973">
    <property type="term" value="P:post-transcriptional tethering of RNA polymerase II gene DNA at nuclear periphery"/>
    <property type="evidence" value="ECO:0007669"/>
    <property type="project" value="TreeGrafter"/>
</dbReference>
<dbReference type="GO" id="GO:0070390">
    <property type="term" value="C:transcription export complex 2"/>
    <property type="evidence" value="ECO:0007669"/>
    <property type="project" value="TreeGrafter"/>
</dbReference>
<dbReference type="SMART" id="SM00753">
    <property type="entry name" value="PAM"/>
    <property type="match status" value="1"/>
</dbReference>